<organism evidence="1">
    <name type="scientific">Mycobacterium xenopi 4042</name>
    <dbReference type="NCBI Taxonomy" id="1299334"/>
    <lineage>
        <taxon>Bacteria</taxon>
        <taxon>Bacillati</taxon>
        <taxon>Actinomycetota</taxon>
        <taxon>Actinomycetes</taxon>
        <taxon>Mycobacteriales</taxon>
        <taxon>Mycobacteriaceae</taxon>
        <taxon>Mycobacterium</taxon>
    </lineage>
</organism>
<gene>
    <name evidence="1" type="ORF">I553_3500</name>
</gene>
<sequence length="52" mass="5759">MGAEARDDRESRLAQALATVQSRLAAAAEAAGRKVDEIELLPITKFFQQPMW</sequence>
<dbReference type="AlphaFoldDB" id="X7ZWN1"/>
<reference evidence="1" key="1">
    <citation type="submission" date="2014-01" db="EMBL/GenBank/DDBJ databases">
        <authorList>
            <person name="Brown-Elliot B."/>
            <person name="Wallace R."/>
            <person name="Lenaerts A."/>
            <person name="Ordway D."/>
            <person name="DeGroote M.A."/>
            <person name="Parker T."/>
            <person name="Sizemore C."/>
            <person name="Tallon L.J."/>
            <person name="Sadzewicz L.K."/>
            <person name="Sengamalay N."/>
            <person name="Fraser C.M."/>
            <person name="Hine E."/>
            <person name="Shefchek K.A."/>
            <person name="Das S.P."/>
            <person name="Tettelin H."/>
        </authorList>
    </citation>
    <scope>NUCLEOTIDE SEQUENCE [LARGE SCALE GENOMIC DNA]</scope>
    <source>
        <strain evidence="1">4042</strain>
    </source>
</reference>
<evidence type="ECO:0000313" key="1">
    <source>
        <dbReference type="EMBL" id="EUA24012.1"/>
    </source>
</evidence>
<accession>X7ZWN1</accession>
<protein>
    <submittedName>
        <fullName evidence="1">Uncharacterized protein</fullName>
    </submittedName>
</protein>
<dbReference type="PATRIC" id="fig|1299334.3.peg.6934"/>
<dbReference type="InterPro" id="IPR029066">
    <property type="entry name" value="PLP-binding_barrel"/>
</dbReference>
<name>X7ZWN1_MYCXE</name>
<proteinExistence type="predicted"/>
<dbReference type="Gene3D" id="3.20.20.10">
    <property type="entry name" value="Alanine racemase"/>
    <property type="match status" value="1"/>
</dbReference>
<dbReference type="EMBL" id="JAOB01000068">
    <property type="protein sequence ID" value="EUA24012.1"/>
    <property type="molecule type" value="Genomic_DNA"/>
</dbReference>
<comment type="caution">
    <text evidence="1">The sequence shown here is derived from an EMBL/GenBank/DDBJ whole genome shotgun (WGS) entry which is preliminary data.</text>
</comment>